<accession>A0A6G4QSG0</accession>
<reference evidence="2" key="1">
    <citation type="submission" date="2020-02" db="EMBL/GenBank/DDBJ databases">
        <authorList>
            <person name="Gao J."/>
            <person name="Sun J."/>
        </authorList>
    </citation>
    <scope>NUCLEOTIDE SEQUENCE</scope>
    <source>
        <strain evidence="2">602-2</strain>
    </source>
</reference>
<feature type="coiled-coil region" evidence="1">
    <location>
        <begin position="71"/>
        <end position="98"/>
    </location>
</feature>
<gene>
    <name evidence="2" type="ORF">G5B46_02950</name>
</gene>
<evidence type="ECO:0000256" key="1">
    <source>
        <dbReference type="SAM" id="Coils"/>
    </source>
</evidence>
<comment type="caution">
    <text evidence="2">The sequence shown here is derived from an EMBL/GenBank/DDBJ whole genome shotgun (WGS) entry which is preliminary data.</text>
</comment>
<proteinExistence type="predicted"/>
<keyword evidence="1" id="KW-0175">Coiled coil</keyword>
<organism evidence="2">
    <name type="scientific">Caulobacter sp. 602-2</name>
    <dbReference type="NCBI Taxonomy" id="2710887"/>
    <lineage>
        <taxon>Bacteria</taxon>
        <taxon>Pseudomonadati</taxon>
        <taxon>Pseudomonadota</taxon>
        <taxon>Alphaproteobacteria</taxon>
        <taxon>Caulobacterales</taxon>
        <taxon>Caulobacteraceae</taxon>
        <taxon>Caulobacter</taxon>
    </lineage>
</organism>
<sequence length="109" mass="11624">MLVSGSNPWATMSANAASRVDSVTSAFTPATSGIGGASARQELYDYAAKSPAEKMRAAILGKLGLTEEDVAAMDSKEREKLEAKIKQMIKDEVTQQAEEKKGVLVDFKA</sequence>
<protein>
    <submittedName>
        <fullName evidence="2">Uncharacterized protein</fullName>
    </submittedName>
</protein>
<dbReference type="RefSeq" id="WP_165255894.1">
    <property type="nucleotide sequence ID" value="NZ_JAAKGT010000001.1"/>
</dbReference>
<name>A0A6G4QSG0_9CAUL</name>
<evidence type="ECO:0000313" key="2">
    <source>
        <dbReference type="EMBL" id="NGM48560.1"/>
    </source>
</evidence>
<dbReference type="EMBL" id="JAAKGT010000001">
    <property type="protein sequence ID" value="NGM48560.1"/>
    <property type="molecule type" value="Genomic_DNA"/>
</dbReference>
<dbReference type="AlphaFoldDB" id="A0A6G4QSG0"/>